<dbReference type="Pfam" id="PF00072">
    <property type="entry name" value="Response_reg"/>
    <property type="match status" value="1"/>
</dbReference>
<feature type="domain" description="OmpR/PhoB-type" evidence="9">
    <location>
        <begin position="91"/>
        <end position="189"/>
    </location>
</feature>
<keyword evidence="3" id="KW-0805">Transcription regulation</keyword>
<keyword evidence="1 6" id="KW-0597">Phosphoprotein</keyword>
<dbReference type="InterPro" id="IPR016032">
    <property type="entry name" value="Sig_transdc_resp-reg_C-effctor"/>
</dbReference>
<dbReference type="GO" id="GO:0000156">
    <property type="term" value="F:phosphorelay response regulator activity"/>
    <property type="evidence" value="ECO:0007669"/>
    <property type="project" value="TreeGrafter"/>
</dbReference>
<reference evidence="10 11" key="1">
    <citation type="submission" date="2015-03" db="EMBL/GenBank/DDBJ databases">
        <title>Genome assembly of Sandaracinus amylolyticus DSM 53668.</title>
        <authorList>
            <person name="Sharma G."/>
            <person name="Subramanian S."/>
        </authorList>
    </citation>
    <scope>NUCLEOTIDE SEQUENCE [LARGE SCALE GENOMIC DNA]</scope>
    <source>
        <strain evidence="10 11">DSM 53668</strain>
    </source>
</reference>
<dbReference type="InterPro" id="IPR039420">
    <property type="entry name" value="WalR-like"/>
</dbReference>
<proteinExistence type="predicted"/>
<evidence type="ECO:0000256" key="7">
    <source>
        <dbReference type="PROSITE-ProRule" id="PRU01091"/>
    </source>
</evidence>
<dbReference type="InterPro" id="IPR001789">
    <property type="entry name" value="Sig_transdc_resp-reg_receiver"/>
</dbReference>
<dbReference type="CDD" id="cd00383">
    <property type="entry name" value="trans_reg_C"/>
    <property type="match status" value="1"/>
</dbReference>
<dbReference type="GO" id="GO:0032993">
    <property type="term" value="C:protein-DNA complex"/>
    <property type="evidence" value="ECO:0007669"/>
    <property type="project" value="TreeGrafter"/>
</dbReference>
<evidence type="ECO:0000313" key="10">
    <source>
        <dbReference type="EMBL" id="AKF08498.1"/>
    </source>
</evidence>
<dbReference type="SMART" id="SM00862">
    <property type="entry name" value="Trans_reg_C"/>
    <property type="match status" value="1"/>
</dbReference>
<dbReference type="GO" id="GO:0005829">
    <property type="term" value="C:cytosol"/>
    <property type="evidence" value="ECO:0007669"/>
    <property type="project" value="TreeGrafter"/>
</dbReference>
<dbReference type="InterPro" id="IPR011006">
    <property type="entry name" value="CheY-like_superfamily"/>
</dbReference>
<evidence type="ECO:0000256" key="3">
    <source>
        <dbReference type="ARBA" id="ARBA00023015"/>
    </source>
</evidence>
<dbReference type="EMBL" id="CP011125">
    <property type="protein sequence ID" value="AKF08498.1"/>
    <property type="molecule type" value="Genomic_DNA"/>
</dbReference>
<evidence type="ECO:0000259" key="9">
    <source>
        <dbReference type="PROSITE" id="PS51755"/>
    </source>
</evidence>
<protein>
    <submittedName>
        <fullName evidence="10">Phosphate regulon transcriptional regulatory protein PhoB</fullName>
    </submittedName>
</protein>
<dbReference type="KEGG" id="samy:DB32_005647"/>
<name>A0A0F6W695_9BACT</name>
<dbReference type="Gene3D" id="6.10.250.690">
    <property type="match status" value="1"/>
</dbReference>
<dbReference type="PROSITE" id="PS50110">
    <property type="entry name" value="RESPONSE_REGULATORY"/>
    <property type="match status" value="1"/>
</dbReference>
<evidence type="ECO:0000313" key="11">
    <source>
        <dbReference type="Proteomes" id="UP000034883"/>
    </source>
</evidence>
<feature type="DNA-binding region" description="OmpR/PhoB-type" evidence="7">
    <location>
        <begin position="91"/>
        <end position="189"/>
    </location>
</feature>
<dbReference type="PROSITE" id="PS51755">
    <property type="entry name" value="OMPR_PHOB"/>
    <property type="match status" value="1"/>
</dbReference>
<organism evidence="10 11">
    <name type="scientific">Sandaracinus amylolyticus</name>
    <dbReference type="NCBI Taxonomy" id="927083"/>
    <lineage>
        <taxon>Bacteria</taxon>
        <taxon>Pseudomonadati</taxon>
        <taxon>Myxococcota</taxon>
        <taxon>Polyangia</taxon>
        <taxon>Polyangiales</taxon>
        <taxon>Sandaracinaceae</taxon>
        <taxon>Sandaracinus</taxon>
    </lineage>
</organism>
<dbReference type="SMART" id="SM00448">
    <property type="entry name" value="REC"/>
    <property type="match status" value="1"/>
</dbReference>
<dbReference type="PANTHER" id="PTHR48111:SF22">
    <property type="entry name" value="REGULATOR OF RPOS"/>
    <property type="match status" value="1"/>
</dbReference>
<evidence type="ECO:0000256" key="5">
    <source>
        <dbReference type="ARBA" id="ARBA00023163"/>
    </source>
</evidence>
<keyword evidence="5" id="KW-0804">Transcription</keyword>
<dbReference type="AlphaFoldDB" id="A0A0F6W695"/>
<dbReference type="Proteomes" id="UP000034883">
    <property type="component" value="Chromosome"/>
</dbReference>
<dbReference type="STRING" id="927083.DB32_005647"/>
<feature type="modified residue" description="4-aspartylphosphate" evidence="6">
    <location>
        <position position="19"/>
    </location>
</feature>
<keyword evidence="4 7" id="KW-0238">DNA-binding</keyword>
<dbReference type="Gene3D" id="1.10.10.10">
    <property type="entry name" value="Winged helix-like DNA-binding domain superfamily/Winged helix DNA-binding domain"/>
    <property type="match status" value="1"/>
</dbReference>
<evidence type="ECO:0000256" key="1">
    <source>
        <dbReference type="ARBA" id="ARBA00022553"/>
    </source>
</evidence>
<evidence type="ECO:0000256" key="4">
    <source>
        <dbReference type="ARBA" id="ARBA00023125"/>
    </source>
</evidence>
<dbReference type="InterPro" id="IPR036388">
    <property type="entry name" value="WH-like_DNA-bd_sf"/>
</dbReference>
<feature type="domain" description="Response regulatory" evidence="8">
    <location>
        <begin position="1"/>
        <end position="84"/>
    </location>
</feature>
<evidence type="ECO:0000256" key="6">
    <source>
        <dbReference type="PROSITE-ProRule" id="PRU00169"/>
    </source>
</evidence>
<accession>A0A0F6W695</accession>
<dbReference type="Gene3D" id="3.40.50.2300">
    <property type="match status" value="1"/>
</dbReference>
<dbReference type="GO" id="GO:0006355">
    <property type="term" value="P:regulation of DNA-templated transcription"/>
    <property type="evidence" value="ECO:0007669"/>
    <property type="project" value="InterPro"/>
</dbReference>
<sequence length="195" mass="21773">MHDAREQARTIEYDVVLLDWMLPDGDGVELLREWRRAGLRTPVLLLTARGTVPERVTGLRAGADDYLPKPFDFDELLARIEALHRRAEGAIDLRRVGDVALDGRRRAIRFGASEVALTAREHALAAELFSHAGEVITRAHLLRSVWGSGFEGDPNVLDVYVGYLRQKLARASAPLEIRSVRGVGFRLVSREEPDA</sequence>
<keyword evidence="11" id="KW-1185">Reference proteome</keyword>
<evidence type="ECO:0000259" key="8">
    <source>
        <dbReference type="PROSITE" id="PS50110"/>
    </source>
</evidence>
<dbReference type="SUPFAM" id="SSF52172">
    <property type="entry name" value="CheY-like"/>
    <property type="match status" value="1"/>
</dbReference>
<dbReference type="Pfam" id="PF00486">
    <property type="entry name" value="Trans_reg_C"/>
    <property type="match status" value="1"/>
</dbReference>
<dbReference type="PANTHER" id="PTHR48111">
    <property type="entry name" value="REGULATOR OF RPOS"/>
    <property type="match status" value="1"/>
</dbReference>
<dbReference type="GO" id="GO:0000976">
    <property type="term" value="F:transcription cis-regulatory region binding"/>
    <property type="evidence" value="ECO:0007669"/>
    <property type="project" value="TreeGrafter"/>
</dbReference>
<evidence type="ECO:0000256" key="2">
    <source>
        <dbReference type="ARBA" id="ARBA00023012"/>
    </source>
</evidence>
<gene>
    <name evidence="10" type="ORF">DB32_005647</name>
</gene>
<dbReference type="InterPro" id="IPR001867">
    <property type="entry name" value="OmpR/PhoB-type_DNA-bd"/>
</dbReference>
<dbReference type="SUPFAM" id="SSF46894">
    <property type="entry name" value="C-terminal effector domain of the bipartite response regulators"/>
    <property type="match status" value="1"/>
</dbReference>
<keyword evidence="2" id="KW-0902">Two-component regulatory system</keyword>